<gene>
    <name evidence="2" type="ORF">Q615_SPAC00127G0139</name>
</gene>
<feature type="transmembrane region" description="Helical" evidence="1">
    <location>
        <begin position="5"/>
        <end position="25"/>
    </location>
</feature>
<evidence type="ECO:0000313" key="2">
    <source>
        <dbReference type="EMBL" id="ETI84495.1"/>
    </source>
</evidence>
<dbReference type="AlphaFoldDB" id="W1TSX0"/>
<keyword evidence="1" id="KW-1133">Transmembrane helix</keyword>
<reference evidence="2 3" key="1">
    <citation type="submission" date="2013-12" db="EMBL/GenBank/DDBJ databases">
        <title>A Varibaculum cambriense genome reconstructed from a premature infant gut community with otherwise low bacterial novelty that shifts toward anaerobic metabolism during the third week of life.</title>
        <authorList>
            <person name="Brown C.T."/>
            <person name="Sharon I."/>
            <person name="Thomas B.C."/>
            <person name="Castelle C.J."/>
            <person name="Morowitz M.J."/>
            <person name="Banfield J.F."/>
        </authorList>
    </citation>
    <scope>NUCLEOTIDE SEQUENCE [LARGE SCALE GENOMIC DNA]</scope>
    <source>
        <strain evidence="3">DORA_7</strain>
    </source>
</reference>
<evidence type="ECO:0000256" key="1">
    <source>
        <dbReference type="SAM" id="Phobius"/>
    </source>
</evidence>
<dbReference type="EMBL" id="AZMF01000127">
    <property type="protein sequence ID" value="ETI84495.1"/>
    <property type="molecule type" value="Genomic_DNA"/>
</dbReference>
<evidence type="ECO:0000313" key="3">
    <source>
        <dbReference type="Proteomes" id="UP000018846"/>
    </source>
</evidence>
<proteinExistence type="predicted"/>
<keyword evidence="1" id="KW-0812">Transmembrane</keyword>
<accession>W1TSX0</accession>
<sequence length="52" mass="6019">MWKKFLNNIHTFLLLLAMLNIGYGAFLLSEICGYMITGLMLFMLAVYIDKTK</sequence>
<protein>
    <submittedName>
        <fullName evidence="2">Uncharacterized protein</fullName>
    </submittedName>
</protein>
<dbReference type="Proteomes" id="UP000018846">
    <property type="component" value="Unassembled WGS sequence"/>
</dbReference>
<keyword evidence="1" id="KW-0472">Membrane</keyword>
<feature type="transmembrane region" description="Helical" evidence="1">
    <location>
        <begin position="31"/>
        <end position="48"/>
    </location>
</feature>
<comment type="caution">
    <text evidence="2">The sequence shown here is derived from an EMBL/GenBank/DDBJ whole genome shotgun (WGS) entry which is preliminary data.</text>
</comment>
<name>W1TSX0_STRAP</name>
<organism evidence="2 3">
    <name type="scientific">Streptococcus anginosus DORA_7</name>
    <dbReference type="NCBI Taxonomy" id="1403946"/>
    <lineage>
        <taxon>Bacteria</taxon>
        <taxon>Bacillati</taxon>
        <taxon>Bacillota</taxon>
        <taxon>Bacilli</taxon>
        <taxon>Lactobacillales</taxon>
        <taxon>Streptococcaceae</taxon>
        <taxon>Streptococcus</taxon>
        <taxon>Streptococcus anginosus group</taxon>
    </lineage>
</organism>